<organism evidence="1 2">
    <name type="scientific">Burkholderia ubonensis</name>
    <dbReference type="NCBI Taxonomy" id="101571"/>
    <lineage>
        <taxon>Bacteria</taxon>
        <taxon>Pseudomonadati</taxon>
        <taxon>Pseudomonadota</taxon>
        <taxon>Betaproteobacteria</taxon>
        <taxon>Burkholderiales</taxon>
        <taxon>Burkholderiaceae</taxon>
        <taxon>Burkholderia</taxon>
        <taxon>Burkholderia cepacia complex</taxon>
    </lineage>
</organism>
<sequence>MRIEDIKPDQVLQTWHDSGAMGPEPVYYKVLKVARVKIKVRCEYGQEGWMYPAAFVKIMRPDEVDWVQWR</sequence>
<evidence type="ECO:0000313" key="1">
    <source>
        <dbReference type="EMBL" id="KWA84070.1"/>
    </source>
</evidence>
<gene>
    <name evidence="1" type="ORF">WL29_22145</name>
</gene>
<reference evidence="1 2" key="1">
    <citation type="submission" date="2015-11" db="EMBL/GenBank/DDBJ databases">
        <title>Expanding the genomic diversity of Burkholderia species for the development of highly accurate diagnostics.</title>
        <authorList>
            <person name="Sahl J."/>
            <person name="Keim P."/>
            <person name="Wagner D."/>
        </authorList>
    </citation>
    <scope>NUCLEOTIDE SEQUENCE [LARGE SCALE GENOMIC DNA]</scope>
    <source>
        <strain evidence="1 2">MSMB2087WGS</strain>
    </source>
</reference>
<proteinExistence type="predicted"/>
<name>A0A106QBS0_9BURK</name>
<dbReference type="Proteomes" id="UP000060630">
    <property type="component" value="Unassembled WGS sequence"/>
</dbReference>
<evidence type="ECO:0000313" key="2">
    <source>
        <dbReference type="Proteomes" id="UP000060630"/>
    </source>
</evidence>
<accession>A0A106QBS0</accession>
<dbReference type="EMBL" id="LPHD01000049">
    <property type="protein sequence ID" value="KWA84070.1"/>
    <property type="molecule type" value="Genomic_DNA"/>
</dbReference>
<dbReference type="AlphaFoldDB" id="A0A106QBS0"/>
<protein>
    <submittedName>
        <fullName evidence="1">Uncharacterized protein</fullName>
    </submittedName>
</protein>
<comment type="caution">
    <text evidence="1">The sequence shown here is derived from an EMBL/GenBank/DDBJ whole genome shotgun (WGS) entry which is preliminary data.</text>
</comment>
<dbReference type="RefSeq" id="WP_060192468.1">
    <property type="nucleotide sequence ID" value="NZ_LPHD01000049.1"/>
</dbReference>